<dbReference type="GO" id="GO:0005737">
    <property type="term" value="C:cytoplasm"/>
    <property type="evidence" value="ECO:0007669"/>
    <property type="project" value="UniProtKB-SubCell"/>
</dbReference>
<comment type="subcellular location">
    <subcellularLocation>
        <location evidence="3">Cytoplasm</location>
    </subcellularLocation>
    <subcellularLocation>
        <location evidence="2">Nucleus</location>
    </subcellularLocation>
</comment>
<evidence type="ECO:0000313" key="15">
    <source>
        <dbReference type="Proteomes" id="UP001159428"/>
    </source>
</evidence>
<keyword evidence="8" id="KW-0479">Metal-binding</keyword>
<evidence type="ECO:0000256" key="7">
    <source>
        <dbReference type="ARBA" id="ARBA00022722"/>
    </source>
</evidence>
<dbReference type="Pfam" id="PF13359">
    <property type="entry name" value="DDE_Tnp_4"/>
    <property type="match status" value="1"/>
</dbReference>
<evidence type="ECO:0000256" key="1">
    <source>
        <dbReference type="ARBA" id="ARBA00001968"/>
    </source>
</evidence>
<evidence type="ECO:0000256" key="9">
    <source>
        <dbReference type="ARBA" id="ARBA00022801"/>
    </source>
</evidence>
<evidence type="ECO:0000256" key="6">
    <source>
        <dbReference type="ARBA" id="ARBA00022490"/>
    </source>
</evidence>
<proteinExistence type="inferred from homology"/>
<protein>
    <recommendedName>
        <fullName evidence="5">Putative nuclease HARBI1</fullName>
    </recommendedName>
    <alternativeName>
        <fullName evidence="11">Harbinger transposase-derived nuclease</fullName>
    </alternativeName>
</protein>
<accession>A0AAU9VN06</accession>
<comment type="cofactor">
    <cofactor evidence="1">
        <name>a divalent metal cation</name>
        <dbReference type="ChEBI" id="CHEBI:60240"/>
    </cofactor>
</comment>
<dbReference type="InterPro" id="IPR045249">
    <property type="entry name" value="HARBI1-like"/>
</dbReference>
<comment type="function">
    <text evidence="12">Transposase-derived protein that may have nuclease activity. Does not have transposase activity.</text>
</comment>
<comment type="similarity">
    <text evidence="4">Belongs to the HARBI1 family.</text>
</comment>
<evidence type="ECO:0000256" key="2">
    <source>
        <dbReference type="ARBA" id="ARBA00004123"/>
    </source>
</evidence>
<dbReference type="InterPro" id="IPR026103">
    <property type="entry name" value="HARBI1_animal"/>
</dbReference>
<sequence>MEVTHLILKDLVSDLVKILAKDLERQTRRGLLLTPMQQVLIALRFYAIGTFQRVIGDLFGVSVFAACRVIHKVSRAIAKQKRQLLSIPGNLADVKRKFYDVGRFPGVIGAINCTHVRVICPNKENAMAFVNHKQFYSINVQAVCDSDAFITNIVAHWPGSTHDSLCLSSIFIDTNPQAKECRRSMLQYCT</sequence>
<dbReference type="Proteomes" id="UP001159428">
    <property type="component" value="Unassembled WGS sequence"/>
</dbReference>
<dbReference type="InterPro" id="IPR027806">
    <property type="entry name" value="HARBI1_dom"/>
</dbReference>
<gene>
    <name evidence="14" type="ORF">PMEA_00000265</name>
</gene>
<keyword evidence="9" id="KW-0378">Hydrolase</keyword>
<dbReference type="GO" id="GO:0004518">
    <property type="term" value="F:nuclease activity"/>
    <property type="evidence" value="ECO:0007669"/>
    <property type="project" value="UniProtKB-KW"/>
</dbReference>
<evidence type="ECO:0000256" key="3">
    <source>
        <dbReference type="ARBA" id="ARBA00004496"/>
    </source>
</evidence>
<dbReference type="GO" id="GO:0005634">
    <property type="term" value="C:nucleus"/>
    <property type="evidence" value="ECO:0007669"/>
    <property type="project" value="UniProtKB-SubCell"/>
</dbReference>
<keyword evidence="6" id="KW-0963">Cytoplasm</keyword>
<evidence type="ECO:0000256" key="10">
    <source>
        <dbReference type="ARBA" id="ARBA00023242"/>
    </source>
</evidence>
<dbReference type="AlphaFoldDB" id="A0AAU9VN06"/>
<keyword evidence="10" id="KW-0539">Nucleus</keyword>
<evidence type="ECO:0000256" key="12">
    <source>
        <dbReference type="ARBA" id="ARBA00045850"/>
    </source>
</evidence>
<name>A0AAU9VN06_9CNID</name>
<evidence type="ECO:0000256" key="4">
    <source>
        <dbReference type="ARBA" id="ARBA00006958"/>
    </source>
</evidence>
<dbReference type="GO" id="GO:0016787">
    <property type="term" value="F:hydrolase activity"/>
    <property type="evidence" value="ECO:0007669"/>
    <property type="project" value="UniProtKB-KW"/>
</dbReference>
<evidence type="ECO:0000256" key="8">
    <source>
        <dbReference type="ARBA" id="ARBA00022723"/>
    </source>
</evidence>
<evidence type="ECO:0000256" key="11">
    <source>
        <dbReference type="ARBA" id="ARBA00030126"/>
    </source>
</evidence>
<dbReference type="EMBL" id="CALNXJ010000001">
    <property type="protein sequence ID" value="CAH3031555.1"/>
    <property type="molecule type" value="Genomic_DNA"/>
</dbReference>
<dbReference type="PANTHER" id="PTHR22930">
    <property type="match status" value="1"/>
</dbReference>
<dbReference type="GO" id="GO:0046872">
    <property type="term" value="F:metal ion binding"/>
    <property type="evidence" value="ECO:0007669"/>
    <property type="project" value="UniProtKB-KW"/>
</dbReference>
<feature type="domain" description="DDE Tnp4" evidence="13">
    <location>
        <begin position="111"/>
        <end position="169"/>
    </location>
</feature>
<dbReference type="PANTHER" id="PTHR22930:SF267">
    <property type="entry name" value="NUCLEASE HARBI1-RELATED"/>
    <property type="match status" value="1"/>
</dbReference>
<evidence type="ECO:0000313" key="14">
    <source>
        <dbReference type="EMBL" id="CAH3031555.1"/>
    </source>
</evidence>
<organism evidence="14 15">
    <name type="scientific">Pocillopora meandrina</name>
    <dbReference type="NCBI Taxonomy" id="46732"/>
    <lineage>
        <taxon>Eukaryota</taxon>
        <taxon>Metazoa</taxon>
        <taxon>Cnidaria</taxon>
        <taxon>Anthozoa</taxon>
        <taxon>Hexacorallia</taxon>
        <taxon>Scleractinia</taxon>
        <taxon>Astrocoeniina</taxon>
        <taxon>Pocilloporidae</taxon>
        <taxon>Pocillopora</taxon>
    </lineage>
</organism>
<comment type="caution">
    <text evidence="14">The sequence shown here is derived from an EMBL/GenBank/DDBJ whole genome shotgun (WGS) entry which is preliminary data.</text>
</comment>
<evidence type="ECO:0000259" key="13">
    <source>
        <dbReference type="Pfam" id="PF13359"/>
    </source>
</evidence>
<keyword evidence="7" id="KW-0540">Nuclease</keyword>
<evidence type="ECO:0000256" key="5">
    <source>
        <dbReference type="ARBA" id="ARBA00015519"/>
    </source>
</evidence>
<reference evidence="14 15" key="1">
    <citation type="submission" date="2022-05" db="EMBL/GenBank/DDBJ databases">
        <authorList>
            <consortium name="Genoscope - CEA"/>
            <person name="William W."/>
        </authorList>
    </citation>
    <scope>NUCLEOTIDE SEQUENCE [LARGE SCALE GENOMIC DNA]</scope>
</reference>
<keyword evidence="15" id="KW-1185">Reference proteome</keyword>
<dbReference type="PRINTS" id="PR02086">
    <property type="entry name" value="PUTNUCHARBI1"/>
</dbReference>